<dbReference type="InterPro" id="IPR037675">
    <property type="entry name" value="PIG-O_N"/>
</dbReference>
<evidence type="ECO:0000256" key="10">
    <source>
        <dbReference type="ARBA" id="ARBA00023180"/>
    </source>
</evidence>
<reference evidence="12" key="2">
    <citation type="submission" date="2021-10" db="EMBL/GenBank/DDBJ databases">
        <title>Phylogenomics reveals ancestral predisposition of the termite-cultivated fungus Termitomyces towards a domesticated lifestyle.</title>
        <authorList>
            <person name="Auxier B."/>
            <person name="Grum-Grzhimaylo A."/>
            <person name="Cardenas M.E."/>
            <person name="Lodge J.D."/>
            <person name="Laessoe T."/>
            <person name="Pedersen O."/>
            <person name="Smith M.E."/>
            <person name="Kuyper T.W."/>
            <person name="Franco-Molano E.A."/>
            <person name="Baroni T.J."/>
            <person name="Aanen D.K."/>
        </authorList>
    </citation>
    <scope>NUCLEOTIDE SEQUENCE</scope>
    <source>
        <strain evidence="12">AP01</strain>
        <tissue evidence="12">Mycelium</tissue>
    </source>
</reference>
<feature type="transmembrane region" description="Helical" evidence="11">
    <location>
        <begin position="514"/>
        <end position="536"/>
    </location>
</feature>
<evidence type="ECO:0000256" key="5">
    <source>
        <dbReference type="ARBA" id="ARBA00022679"/>
    </source>
</evidence>
<name>A0A9P7KCB3_9AGAR</name>
<dbReference type="GO" id="GO:0005789">
    <property type="term" value="C:endoplasmic reticulum membrane"/>
    <property type="evidence" value="ECO:0007669"/>
    <property type="project" value="UniProtKB-SubCell"/>
</dbReference>
<keyword evidence="8 11" id="KW-1133">Transmembrane helix</keyword>
<feature type="transmembrane region" description="Helical" evidence="11">
    <location>
        <begin position="881"/>
        <end position="911"/>
    </location>
</feature>
<proteinExistence type="inferred from homology"/>
<dbReference type="OrthoDB" id="272139at2759"/>
<evidence type="ECO:0000256" key="2">
    <source>
        <dbReference type="ARBA" id="ARBA00004687"/>
    </source>
</evidence>
<evidence type="ECO:0000256" key="7">
    <source>
        <dbReference type="ARBA" id="ARBA00022824"/>
    </source>
</evidence>
<feature type="transmembrane region" description="Helical" evidence="11">
    <location>
        <begin position="600"/>
        <end position="619"/>
    </location>
</feature>
<evidence type="ECO:0000313" key="13">
    <source>
        <dbReference type="Proteomes" id="UP000775547"/>
    </source>
</evidence>
<organism evidence="12 13">
    <name type="scientific">Asterophora parasitica</name>
    <dbReference type="NCBI Taxonomy" id="117018"/>
    <lineage>
        <taxon>Eukaryota</taxon>
        <taxon>Fungi</taxon>
        <taxon>Dikarya</taxon>
        <taxon>Basidiomycota</taxon>
        <taxon>Agaricomycotina</taxon>
        <taxon>Agaricomycetes</taxon>
        <taxon>Agaricomycetidae</taxon>
        <taxon>Agaricales</taxon>
        <taxon>Tricholomatineae</taxon>
        <taxon>Lyophyllaceae</taxon>
        <taxon>Asterophora</taxon>
    </lineage>
</organism>
<dbReference type="GO" id="GO:0006506">
    <property type="term" value="P:GPI anchor biosynthetic process"/>
    <property type="evidence" value="ECO:0007669"/>
    <property type="project" value="UniProtKB-KW"/>
</dbReference>
<evidence type="ECO:0000256" key="9">
    <source>
        <dbReference type="ARBA" id="ARBA00023136"/>
    </source>
</evidence>
<dbReference type="SUPFAM" id="SSF53649">
    <property type="entry name" value="Alkaline phosphatase-like"/>
    <property type="match status" value="1"/>
</dbReference>
<sequence>MKDMILRMITTRFNGDEMISKRLSLLLWISFIHLAGIYLFTRGFLLTRLSLPNHTICEGKRCAVAQTHKRAVLLIIDALRFDFVSADPPTPASPYHHNILTLPRELTASRPEHSFLFNAYADPPTTTLQRIKGLTTGSLPTFVDIGNNFGGSSIEEDSILKQLRLAGRKAGFMGDDTWMSVFPDSFEANLTFPYDSFNVEDLHTVDEGIITHLFPLLEDPRKPFDFLVGHFLGVDHVGHRVGPDHPSMEAKLIQMNDVLKRVVGLLDEDTLLVVLGDHGMDRSGDHGGDGDLETSSALWVYSKGPALTQTHTRPPSGLLRYTRFPGTSVFHRTIQQIDILPTLSLLLGLPIPFNNLGTVIPEIFWRDRMGSDLSRALEVNAAQVKSYLDVYRSSPSGGELDESWKGLETAWTATQATSLSIEAKLISLSTFNWVALMACRSMWAQFNPLLMGLGLAVLGIGLLATWSIYTGLAAAKSRWNSWLEVHLAQCLHGIASGAVIGFVAYLPLASYLPGLDALDCIIFTAPLVSSLLIIIASPPPVTLDILKSTPVPLVLHTLAFFSNSFTFWEDRIVPFLLASSIVPYVQTGFRAPVPRLRYRIIGFSLLFAACIRLMSISTICREEQHPYCHVTFYASSSFPSPPLFVLILALPTALALPYAVARFMRITHSDVGVARSFLPIILRPALVAGALYWAIEWADSATVLGHKWAPFLRLGRTWMARLAFGVVMLGGGALWWAVPICLDFETKEAKQGEKRQVNVIGYANAFGSPYFVFWSIAFAVVYTTTQLTGQLVLGLAAVALLAWLEVVDSVRDVRSIEAAFATSIPSALLNVEASATTSPPIWFTDIVPVALLSIHVFFGTGHQAVISSIQWKSAFLLTPTLTYPFAPITVVLNSIGPLFLMGLAAPLLALWNRAPVPNIPTGLSVEKSNTGDVVEPDSQVKGESTLAAVGYMAYYATLLLGTAVSAAVLRRHLMVWKVFAPRFMTGVLGVLVADAGVLLGVGIGVERITHRVGRMFGKSAA</sequence>
<feature type="transmembrane region" description="Helical" evidence="11">
    <location>
        <begin position="841"/>
        <end position="860"/>
    </location>
</feature>
<evidence type="ECO:0000256" key="1">
    <source>
        <dbReference type="ARBA" id="ARBA00004477"/>
    </source>
</evidence>
<accession>A0A9P7KCB3</accession>
<feature type="transmembrane region" description="Helical" evidence="11">
    <location>
        <begin position="673"/>
        <end position="695"/>
    </location>
</feature>
<dbReference type="InterPro" id="IPR039524">
    <property type="entry name" value="PIGO/GPI13"/>
</dbReference>
<dbReference type="Gene3D" id="3.40.720.10">
    <property type="entry name" value="Alkaline Phosphatase, subunit A"/>
    <property type="match status" value="1"/>
</dbReference>
<comment type="subcellular location">
    <subcellularLocation>
        <location evidence="1">Endoplasmic reticulum membrane</location>
        <topology evidence="1">Multi-pass membrane protein</topology>
    </subcellularLocation>
</comment>
<keyword evidence="10" id="KW-0325">Glycoprotein</keyword>
<evidence type="ECO:0000256" key="8">
    <source>
        <dbReference type="ARBA" id="ARBA00022989"/>
    </source>
</evidence>
<dbReference type="CDD" id="cd16023">
    <property type="entry name" value="GPI_EPT_3"/>
    <property type="match status" value="1"/>
</dbReference>
<dbReference type="Pfam" id="PF01663">
    <property type="entry name" value="Phosphodiest"/>
    <property type="match status" value="1"/>
</dbReference>
<feature type="transmembrane region" description="Helical" evidence="11">
    <location>
        <begin position="23"/>
        <end position="41"/>
    </location>
</feature>
<keyword evidence="4" id="KW-0337">GPI-anchor biosynthesis</keyword>
<feature type="transmembrane region" description="Helical" evidence="11">
    <location>
        <begin position="449"/>
        <end position="475"/>
    </location>
</feature>
<dbReference type="GO" id="GO:0051377">
    <property type="term" value="F:mannose-ethanolamine phosphotransferase activity"/>
    <property type="evidence" value="ECO:0007669"/>
    <property type="project" value="InterPro"/>
</dbReference>
<feature type="transmembrane region" description="Helical" evidence="11">
    <location>
        <begin position="718"/>
        <end position="738"/>
    </location>
</feature>
<keyword evidence="6 11" id="KW-0812">Transmembrane</keyword>
<reference evidence="12" key="1">
    <citation type="submission" date="2020-07" db="EMBL/GenBank/DDBJ databases">
        <authorList>
            <person name="Nieuwenhuis M."/>
            <person name="Van De Peppel L.J.J."/>
        </authorList>
    </citation>
    <scope>NUCLEOTIDE SEQUENCE</scope>
    <source>
        <strain evidence="12">AP01</strain>
        <tissue evidence="12">Mycelium</tissue>
    </source>
</reference>
<dbReference type="AlphaFoldDB" id="A0A9P7KCB3"/>
<comment type="similarity">
    <text evidence="3">Belongs to the PIGG/PIGN/PIGO family. PIGO subfamily.</text>
</comment>
<feature type="transmembrane region" description="Helical" evidence="11">
    <location>
        <begin position="787"/>
        <end position="804"/>
    </location>
</feature>
<dbReference type="InterPro" id="IPR002591">
    <property type="entry name" value="Phosphodiest/P_Trfase"/>
</dbReference>
<dbReference type="InterPro" id="IPR017850">
    <property type="entry name" value="Alkaline_phosphatase_core_sf"/>
</dbReference>
<feature type="transmembrane region" description="Helical" evidence="11">
    <location>
        <begin position="759"/>
        <end position="781"/>
    </location>
</feature>
<dbReference type="PANTHER" id="PTHR23071">
    <property type="entry name" value="PHOSPHATIDYLINOSITOL GLYCAN"/>
    <property type="match status" value="1"/>
</dbReference>
<dbReference type="Proteomes" id="UP000775547">
    <property type="component" value="Unassembled WGS sequence"/>
</dbReference>
<feature type="transmembrane region" description="Helical" evidence="11">
    <location>
        <begin position="952"/>
        <end position="971"/>
    </location>
</feature>
<protein>
    <recommendedName>
        <fullName evidence="14">GPI ethanolamine phosphate transferase 3</fullName>
    </recommendedName>
</protein>
<comment type="caution">
    <text evidence="12">The sequence shown here is derived from an EMBL/GenBank/DDBJ whole genome shotgun (WGS) entry which is preliminary data.</text>
</comment>
<evidence type="ECO:0000256" key="11">
    <source>
        <dbReference type="SAM" id="Phobius"/>
    </source>
</evidence>
<evidence type="ECO:0000256" key="3">
    <source>
        <dbReference type="ARBA" id="ARBA00008695"/>
    </source>
</evidence>
<keyword evidence="7" id="KW-0256">Endoplasmic reticulum</keyword>
<keyword evidence="9 11" id="KW-0472">Membrane</keyword>
<keyword evidence="5" id="KW-0808">Transferase</keyword>
<keyword evidence="13" id="KW-1185">Reference proteome</keyword>
<evidence type="ECO:0000313" key="12">
    <source>
        <dbReference type="EMBL" id="KAG5643979.1"/>
    </source>
</evidence>
<dbReference type="EMBL" id="JABCKV010000087">
    <property type="protein sequence ID" value="KAG5643979.1"/>
    <property type="molecule type" value="Genomic_DNA"/>
</dbReference>
<comment type="pathway">
    <text evidence="2">Glycolipid biosynthesis; glycosylphosphatidylinositol-anchor biosynthesis.</text>
</comment>
<feature type="transmembrane region" description="Helical" evidence="11">
    <location>
        <begin position="639"/>
        <end position="661"/>
    </location>
</feature>
<dbReference type="PANTHER" id="PTHR23071:SF1">
    <property type="entry name" value="GPI ETHANOLAMINE PHOSPHATE TRANSFERASE 3"/>
    <property type="match status" value="1"/>
</dbReference>
<feature type="transmembrane region" description="Helical" evidence="11">
    <location>
        <begin position="983"/>
        <end position="1005"/>
    </location>
</feature>
<gene>
    <name evidence="12" type="ORF">DXG03_009268</name>
</gene>
<evidence type="ECO:0000256" key="6">
    <source>
        <dbReference type="ARBA" id="ARBA00022692"/>
    </source>
</evidence>
<evidence type="ECO:0008006" key="14">
    <source>
        <dbReference type="Google" id="ProtNLM"/>
    </source>
</evidence>
<evidence type="ECO:0000256" key="4">
    <source>
        <dbReference type="ARBA" id="ARBA00022502"/>
    </source>
</evidence>
<feature type="transmembrane region" description="Helical" evidence="11">
    <location>
        <begin position="487"/>
        <end position="508"/>
    </location>
</feature>